<dbReference type="eggNOG" id="ENOG502SGV2">
    <property type="taxonomic scope" value="Eukaryota"/>
</dbReference>
<keyword evidence="3" id="KW-1185">Reference proteome</keyword>
<accession>B4MJY0</accession>
<gene>
    <name evidence="2" type="primary">Dwil\GK20725</name>
    <name evidence="2" type="ORF">Dwil_GK20725</name>
</gene>
<sequence>MLSNPKVNELLVEKTPSMSAEEYKSITYYELFSNEIDFYTTILPKLQSLIEEKLEAPNYYYSDQQVASASIILGDFNTDGWRVSKDRTGLSLEHAPIAVQNLGRFHGFCYALKSKDPIQFTELTGRLKESRYIEYDIDEPTLITEPRFIRFEKVVAEYQPEVDKEFTKKFINLVDDYVDYGRQRVAPQEPIATLCHGDYLRNNVAFRYDENDQPLDIMMFDYQTLRYSSPMIDLTTFLAISVYAKVRHKHFDPLFDDYCKNLSESYQKYSESKLPIFLSRENLLKEYIRCLPYSLSVTCSFLSYLVDDDDQEEELMKNGVKVRASKIVDREVAHQVKEMFDLSCKYNVDIAEGIKTKS</sequence>
<dbReference type="PANTHER" id="PTHR11012:SF8">
    <property type="entry name" value="JUVENILE HORMONE-INDUCIBLE PROTEIN 26"/>
    <property type="match status" value="1"/>
</dbReference>
<dbReference type="HOGENOM" id="CLU_010718_2_0_1"/>
<dbReference type="STRING" id="7260.B4MJY0"/>
<organism evidence="2 3">
    <name type="scientific">Drosophila willistoni</name>
    <name type="common">Fruit fly</name>
    <dbReference type="NCBI Taxonomy" id="7260"/>
    <lineage>
        <taxon>Eukaryota</taxon>
        <taxon>Metazoa</taxon>
        <taxon>Ecdysozoa</taxon>
        <taxon>Arthropoda</taxon>
        <taxon>Hexapoda</taxon>
        <taxon>Insecta</taxon>
        <taxon>Pterygota</taxon>
        <taxon>Neoptera</taxon>
        <taxon>Endopterygota</taxon>
        <taxon>Diptera</taxon>
        <taxon>Brachycera</taxon>
        <taxon>Muscomorpha</taxon>
        <taxon>Ephydroidea</taxon>
        <taxon>Drosophilidae</taxon>
        <taxon>Drosophila</taxon>
        <taxon>Sophophora</taxon>
    </lineage>
</organism>
<proteinExistence type="predicted"/>
<name>B4MJY0_DROWI</name>
<dbReference type="PANTHER" id="PTHR11012">
    <property type="entry name" value="PROTEIN KINASE-LIKE DOMAIN-CONTAINING"/>
    <property type="match status" value="1"/>
</dbReference>
<dbReference type="InterPro" id="IPR011009">
    <property type="entry name" value="Kinase-like_dom_sf"/>
</dbReference>
<reference evidence="2 3" key="1">
    <citation type="journal article" date="2007" name="Nature">
        <title>Evolution of genes and genomes on the Drosophila phylogeny.</title>
        <authorList>
            <consortium name="Drosophila 12 Genomes Consortium"/>
            <person name="Clark A.G."/>
            <person name="Eisen M.B."/>
            <person name="Smith D.R."/>
            <person name="Bergman C.M."/>
            <person name="Oliver B."/>
            <person name="Markow T.A."/>
            <person name="Kaufman T.C."/>
            <person name="Kellis M."/>
            <person name="Gelbart W."/>
            <person name="Iyer V.N."/>
            <person name="Pollard D.A."/>
            <person name="Sackton T.B."/>
            <person name="Larracuente A.M."/>
            <person name="Singh N.D."/>
            <person name="Abad J.P."/>
            <person name="Abt D.N."/>
            <person name="Adryan B."/>
            <person name="Aguade M."/>
            <person name="Akashi H."/>
            <person name="Anderson W.W."/>
            <person name="Aquadro C.F."/>
            <person name="Ardell D.H."/>
            <person name="Arguello R."/>
            <person name="Artieri C.G."/>
            <person name="Barbash D.A."/>
            <person name="Barker D."/>
            <person name="Barsanti P."/>
            <person name="Batterham P."/>
            <person name="Batzoglou S."/>
            <person name="Begun D."/>
            <person name="Bhutkar A."/>
            <person name="Blanco E."/>
            <person name="Bosak S.A."/>
            <person name="Bradley R.K."/>
            <person name="Brand A.D."/>
            <person name="Brent M.R."/>
            <person name="Brooks A.N."/>
            <person name="Brown R.H."/>
            <person name="Butlin R.K."/>
            <person name="Caggese C."/>
            <person name="Calvi B.R."/>
            <person name="Bernardo de Carvalho A."/>
            <person name="Caspi A."/>
            <person name="Castrezana S."/>
            <person name="Celniker S.E."/>
            <person name="Chang J.L."/>
            <person name="Chapple C."/>
            <person name="Chatterji S."/>
            <person name="Chinwalla A."/>
            <person name="Civetta A."/>
            <person name="Clifton S.W."/>
            <person name="Comeron J.M."/>
            <person name="Costello J.C."/>
            <person name="Coyne J.A."/>
            <person name="Daub J."/>
            <person name="David R.G."/>
            <person name="Delcher A.L."/>
            <person name="Delehaunty K."/>
            <person name="Do C.B."/>
            <person name="Ebling H."/>
            <person name="Edwards K."/>
            <person name="Eickbush T."/>
            <person name="Evans J.D."/>
            <person name="Filipski A."/>
            <person name="Findeiss S."/>
            <person name="Freyhult E."/>
            <person name="Fulton L."/>
            <person name="Fulton R."/>
            <person name="Garcia A.C."/>
            <person name="Gardiner A."/>
            <person name="Garfield D.A."/>
            <person name="Garvin B.E."/>
            <person name="Gibson G."/>
            <person name="Gilbert D."/>
            <person name="Gnerre S."/>
            <person name="Godfrey J."/>
            <person name="Good R."/>
            <person name="Gotea V."/>
            <person name="Gravely B."/>
            <person name="Greenberg A.J."/>
            <person name="Griffiths-Jones S."/>
            <person name="Gross S."/>
            <person name="Guigo R."/>
            <person name="Gustafson E.A."/>
            <person name="Haerty W."/>
            <person name="Hahn M.W."/>
            <person name="Halligan D.L."/>
            <person name="Halpern A.L."/>
            <person name="Halter G.M."/>
            <person name="Han M.V."/>
            <person name="Heger A."/>
            <person name="Hillier L."/>
            <person name="Hinrichs A.S."/>
            <person name="Holmes I."/>
            <person name="Hoskins R.A."/>
            <person name="Hubisz M.J."/>
            <person name="Hultmark D."/>
            <person name="Huntley M.A."/>
            <person name="Jaffe D.B."/>
            <person name="Jagadeeshan S."/>
            <person name="Jeck W.R."/>
            <person name="Johnson J."/>
            <person name="Jones C.D."/>
            <person name="Jordan W.C."/>
            <person name="Karpen G.H."/>
            <person name="Kataoka E."/>
            <person name="Keightley P.D."/>
            <person name="Kheradpour P."/>
            <person name="Kirkness E.F."/>
            <person name="Koerich L.B."/>
            <person name="Kristiansen K."/>
            <person name="Kudrna D."/>
            <person name="Kulathinal R.J."/>
            <person name="Kumar S."/>
            <person name="Kwok R."/>
            <person name="Lander E."/>
            <person name="Langley C.H."/>
            <person name="Lapoint R."/>
            <person name="Lazzaro B.P."/>
            <person name="Lee S.J."/>
            <person name="Levesque L."/>
            <person name="Li R."/>
            <person name="Lin C.F."/>
            <person name="Lin M.F."/>
            <person name="Lindblad-Toh K."/>
            <person name="Llopart A."/>
            <person name="Long M."/>
            <person name="Low L."/>
            <person name="Lozovsky E."/>
            <person name="Lu J."/>
            <person name="Luo M."/>
            <person name="Machado C.A."/>
            <person name="Makalowski W."/>
            <person name="Marzo M."/>
            <person name="Matsuda M."/>
            <person name="Matzkin L."/>
            <person name="McAllister B."/>
            <person name="McBride C.S."/>
            <person name="McKernan B."/>
            <person name="McKernan K."/>
            <person name="Mendez-Lago M."/>
            <person name="Minx P."/>
            <person name="Mollenhauer M.U."/>
            <person name="Montooth K."/>
            <person name="Mount S.M."/>
            <person name="Mu X."/>
            <person name="Myers E."/>
            <person name="Negre B."/>
            <person name="Newfeld S."/>
            <person name="Nielsen R."/>
            <person name="Noor M.A."/>
            <person name="O'Grady P."/>
            <person name="Pachter L."/>
            <person name="Papaceit M."/>
            <person name="Parisi M.J."/>
            <person name="Parisi M."/>
            <person name="Parts L."/>
            <person name="Pedersen J.S."/>
            <person name="Pesole G."/>
            <person name="Phillippy A.M."/>
            <person name="Ponting C.P."/>
            <person name="Pop M."/>
            <person name="Porcelli D."/>
            <person name="Powell J.R."/>
            <person name="Prohaska S."/>
            <person name="Pruitt K."/>
            <person name="Puig M."/>
            <person name="Quesneville H."/>
            <person name="Ram K.R."/>
            <person name="Rand D."/>
            <person name="Rasmussen M.D."/>
            <person name="Reed L.K."/>
            <person name="Reenan R."/>
            <person name="Reily A."/>
            <person name="Remington K.A."/>
            <person name="Rieger T.T."/>
            <person name="Ritchie M.G."/>
            <person name="Robin C."/>
            <person name="Rogers Y.H."/>
            <person name="Rohde C."/>
            <person name="Rozas J."/>
            <person name="Rubenfield M.J."/>
            <person name="Ruiz A."/>
            <person name="Russo S."/>
            <person name="Salzberg S.L."/>
            <person name="Sanchez-Gracia A."/>
            <person name="Saranga D.J."/>
            <person name="Sato H."/>
            <person name="Schaeffer S.W."/>
            <person name="Schatz M.C."/>
            <person name="Schlenke T."/>
            <person name="Schwartz R."/>
            <person name="Segarra C."/>
            <person name="Singh R.S."/>
            <person name="Sirot L."/>
            <person name="Sirota M."/>
            <person name="Sisneros N.B."/>
            <person name="Smith C.D."/>
            <person name="Smith T.F."/>
            <person name="Spieth J."/>
            <person name="Stage D.E."/>
            <person name="Stark A."/>
            <person name="Stephan W."/>
            <person name="Strausberg R.L."/>
            <person name="Strempel S."/>
            <person name="Sturgill D."/>
            <person name="Sutton G."/>
            <person name="Sutton G.G."/>
            <person name="Tao W."/>
            <person name="Teichmann S."/>
            <person name="Tobari Y.N."/>
            <person name="Tomimura Y."/>
            <person name="Tsolas J.M."/>
            <person name="Valente V.L."/>
            <person name="Venter E."/>
            <person name="Venter J.C."/>
            <person name="Vicario S."/>
            <person name="Vieira F.G."/>
            <person name="Vilella A.J."/>
            <person name="Villasante A."/>
            <person name="Walenz B."/>
            <person name="Wang J."/>
            <person name="Wasserman M."/>
            <person name="Watts T."/>
            <person name="Wilson D."/>
            <person name="Wilson R.K."/>
            <person name="Wing R.A."/>
            <person name="Wolfner M.F."/>
            <person name="Wong A."/>
            <person name="Wong G.K."/>
            <person name="Wu C.I."/>
            <person name="Wu G."/>
            <person name="Yamamoto D."/>
            <person name="Yang H.P."/>
            <person name="Yang S.P."/>
            <person name="Yorke J.A."/>
            <person name="Yoshida K."/>
            <person name="Zdobnov E."/>
            <person name="Zhang P."/>
            <person name="Zhang Y."/>
            <person name="Zimin A.V."/>
            <person name="Baldwin J."/>
            <person name="Abdouelleil A."/>
            <person name="Abdulkadir J."/>
            <person name="Abebe A."/>
            <person name="Abera B."/>
            <person name="Abreu J."/>
            <person name="Acer S.C."/>
            <person name="Aftuck L."/>
            <person name="Alexander A."/>
            <person name="An P."/>
            <person name="Anderson E."/>
            <person name="Anderson S."/>
            <person name="Arachi H."/>
            <person name="Azer M."/>
            <person name="Bachantsang P."/>
            <person name="Barry A."/>
            <person name="Bayul T."/>
            <person name="Berlin A."/>
            <person name="Bessette D."/>
            <person name="Bloom T."/>
            <person name="Blye J."/>
            <person name="Boguslavskiy L."/>
            <person name="Bonnet C."/>
            <person name="Boukhgalter B."/>
            <person name="Bourzgui I."/>
            <person name="Brown A."/>
            <person name="Cahill P."/>
            <person name="Channer S."/>
            <person name="Cheshatsang Y."/>
            <person name="Chuda L."/>
            <person name="Citroen M."/>
            <person name="Collymore A."/>
            <person name="Cooke P."/>
            <person name="Costello M."/>
            <person name="D'Aco K."/>
            <person name="Daza R."/>
            <person name="De Haan G."/>
            <person name="DeGray S."/>
            <person name="DeMaso C."/>
            <person name="Dhargay N."/>
            <person name="Dooley K."/>
            <person name="Dooley E."/>
            <person name="Doricent M."/>
            <person name="Dorje P."/>
            <person name="Dorjee K."/>
            <person name="Dupes A."/>
            <person name="Elong R."/>
            <person name="Falk J."/>
            <person name="Farina A."/>
            <person name="Faro S."/>
            <person name="Ferguson D."/>
            <person name="Fisher S."/>
            <person name="Foley C.D."/>
            <person name="Franke A."/>
            <person name="Friedrich D."/>
            <person name="Gadbois L."/>
            <person name="Gearin G."/>
            <person name="Gearin C.R."/>
            <person name="Giannoukos G."/>
            <person name="Goode T."/>
            <person name="Graham J."/>
            <person name="Grandbois E."/>
            <person name="Grewal S."/>
            <person name="Gyaltsen K."/>
            <person name="Hafez N."/>
            <person name="Hagos B."/>
            <person name="Hall J."/>
            <person name="Henson C."/>
            <person name="Hollinger A."/>
            <person name="Honan T."/>
            <person name="Huard M.D."/>
            <person name="Hughes L."/>
            <person name="Hurhula B."/>
            <person name="Husby M.E."/>
            <person name="Kamat A."/>
            <person name="Kanga B."/>
            <person name="Kashin S."/>
            <person name="Khazanovich D."/>
            <person name="Kisner P."/>
            <person name="Lance K."/>
            <person name="Lara M."/>
            <person name="Lee W."/>
            <person name="Lennon N."/>
            <person name="Letendre F."/>
            <person name="LeVine R."/>
            <person name="Lipovsky A."/>
            <person name="Liu X."/>
            <person name="Liu J."/>
            <person name="Liu S."/>
            <person name="Lokyitsang T."/>
            <person name="Lokyitsang Y."/>
            <person name="Lubonja R."/>
            <person name="Lui A."/>
            <person name="MacDonald P."/>
            <person name="Magnisalis V."/>
            <person name="Maru K."/>
            <person name="Matthews C."/>
            <person name="McCusker W."/>
            <person name="McDonough S."/>
            <person name="Mehta T."/>
            <person name="Meldrim J."/>
            <person name="Meneus L."/>
            <person name="Mihai O."/>
            <person name="Mihalev A."/>
            <person name="Mihova T."/>
            <person name="Mittelman R."/>
            <person name="Mlenga V."/>
            <person name="Montmayeur A."/>
            <person name="Mulrain L."/>
            <person name="Navidi A."/>
            <person name="Naylor J."/>
            <person name="Negash T."/>
            <person name="Nguyen T."/>
            <person name="Nguyen N."/>
            <person name="Nicol R."/>
            <person name="Norbu C."/>
            <person name="Norbu N."/>
            <person name="Novod N."/>
            <person name="O'Neill B."/>
            <person name="Osman S."/>
            <person name="Markiewicz E."/>
            <person name="Oyono O.L."/>
            <person name="Patti C."/>
            <person name="Phunkhang P."/>
            <person name="Pierre F."/>
            <person name="Priest M."/>
            <person name="Raghuraman S."/>
            <person name="Rege F."/>
            <person name="Reyes R."/>
            <person name="Rise C."/>
            <person name="Rogov P."/>
            <person name="Ross K."/>
            <person name="Ryan E."/>
            <person name="Settipalli S."/>
            <person name="Shea T."/>
            <person name="Sherpa N."/>
            <person name="Shi L."/>
            <person name="Shih D."/>
            <person name="Sparrow T."/>
            <person name="Spaulding J."/>
            <person name="Stalker J."/>
            <person name="Stange-Thomann N."/>
            <person name="Stavropoulos S."/>
            <person name="Stone C."/>
            <person name="Strader C."/>
            <person name="Tesfaye S."/>
            <person name="Thomson T."/>
            <person name="Thoulutsang Y."/>
            <person name="Thoulutsang D."/>
            <person name="Topham K."/>
            <person name="Topping I."/>
            <person name="Tsamla T."/>
            <person name="Vassiliev H."/>
            <person name="Vo A."/>
            <person name="Wangchuk T."/>
            <person name="Wangdi T."/>
            <person name="Weiand M."/>
            <person name="Wilkinson J."/>
            <person name="Wilson A."/>
            <person name="Yadav S."/>
            <person name="Young G."/>
            <person name="Yu Q."/>
            <person name="Zembek L."/>
            <person name="Zhong D."/>
            <person name="Zimmer A."/>
            <person name="Zwirko Z."/>
            <person name="Jaffe D.B."/>
            <person name="Alvarez P."/>
            <person name="Brockman W."/>
            <person name="Butler J."/>
            <person name="Chin C."/>
            <person name="Gnerre S."/>
            <person name="Grabherr M."/>
            <person name="Kleber M."/>
            <person name="Mauceli E."/>
            <person name="MacCallum I."/>
        </authorList>
    </citation>
    <scope>NUCLEOTIDE SEQUENCE [LARGE SCALE GENOMIC DNA]</scope>
    <source>
        <strain evidence="3">Tucson 14030-0811.24</strain>
    </source>
</reference>
<dbReference type="EMBL" id="CH963846">
    <property type="protein sequence ID" value="EDW72419.2"/>
    <property type="molecule type" value="Genomic_DNA"/>
</dbReference>
<dbReference type="Pfam" id="PF02958">
    <property type="entry name" value="EcKL"/>
    <property type="match status" value="1"/>
</dbReference>
<dbReference type="Gene3D" id="3.90.1200.10">
    <property type="match status" value="1"/>
</dbReference>
<dbReference type="Proteomes" id="UP000007798">
    <property type="component" value="Unassembled WGS sequence"/>
</dbReference>
<evidence type="ECO:0000313" key="3">
    <source>
        <dbReference type="Proteomes" id="UP000007798"/>
    </source>
</evidence>
<dbReference type="SMART" id="SM00587">
    <property type="entry name" value="CHK"/>
    <property type="match status" value="1"/>
</dbReference>
<evidence type="ECO:0000313" key="2">
    <source>
        <dbReference type="EMBL" id="EDW72419.2"/>
    </source>
</evidence>
<dbReference type="OrthoDB" id="191037at2759"/>
<evidence type="ECO:0000259" key="1">
    <source>
        <dbReference type="SMART" id="SM00587"/>
    </source>
</evidence>
<dbReference type="InParanoid" id="B4MJY0"/>
<dbReference type="InterPro" id="IPR004119">
    <property type="entry name" value="EcKL"/>
</dbReference>
<dbReference type="InterPro" id="IPR015897">
    <property type="entry name" value="CHK_kinase-like"/>
</dbReference>
<feature type="domain" description="CHK kinase-like" evidence="1">
    <location>
        <begin position="71"/>
        <end position="268"/>
    </location>
</feature>
<dbReference type="SUPFAM" id="SSF56112">
    <property type="entry name" value="Protein kinase-like (PK-like)"/>
    <property type="match status" value="1"/>
</dbReference>
<protein>
    <recommendedName>
        <fullName evidence="1">CHK kinase-like domain-containing protein</fullName>
    </recommendedName>
</protein>
<dbReference type="AlphaFoldDB" id="B4MJY0"/>